<feature type="transmembrane region" description="Helical" evidence="6">
    <location>
        <begin position="211"/>
        <end position="229"/>
    </location>
</feature>
<keyword evidence="9" id="KW-1185">Reference proteome</keyword>
<gene>
    <name evidence="8" type="ORF">I308_100521</name>
</gene>
<reference evidence="8" key="2">
    <citation type="submission" date="2024-01" db="EMBL/GenBank/DDBJ databases">
        <title>Comparative genomics of Cryptococcus and Kwoniella reveals pathogenesis evolution and contrasting modes of karyotype evolution via chromosome fusion or intercentromeric recombination.</title>
        <authorList>
            <person name="Coelho M.A."/>
            <person name="David-Palma M."/>
            <person name="Shea T."/>
            <person name="Bowers K."/>
            <person name="Mcginley-Smith S."/>
            <person name="Mohammad A.W."/>
            <person name="Gnirke A."/>
            <person name="Yurkov A.M."/>
            <person name="Nowrousian M."/>
            <person name="Sun S."/>
            <person name="Cuomo C.A."/>
            <person name="Heitman J."/>
        </authorList>
    </citation>
    <scope>NUCLEOTIDE SEQUENCE</scope>
    <source>
        <strain evidence="8">IND107</strain>
    </source>
</reference>
<dbReference type="RefSeq" id="XP_066616991.1">
    <property type="nucleotide sequence ID" value="XM_066755090.1"/>
</dbReference>
<dbReference type="InterPro" id="IPR025256">
    <property type="entry name" value="TM7S3/TM198-like_dom"/>
</dbReference>
<dbReference type="Pfam" id="PF13886">
    <property type="entry name" value="TM7S3_TM198"/>
    <property type="match status" value="1"/>
</dbReference>
<evidence type="ECO:0000313" key="9">
    <source>
        <dbReference type="Proteomes" id="UP000054399"/>
    </source>
</evidence>
<feature type="transmembrane region" description="Helical" evidence="6">
    <location>
        <begin position="92"/>
        <end position="112"/>
    </location>
</feature>
<evidence type="ECO:0000256" key="1">
    <source>
        <dbReference type="ARBA" id="ARBA00004141"/>
    </source>
</evidence>
<feature type="domain" description="TM7S3/TM198-like" evidence="7">
    <location>
        <begin position="97"/>
        <end position="309"/>
    </location>
</feature>
<feature type="compositionally biased region" description="Polar residues" evidence="5">
    <location>
        <begin position="562"/>
        <end position="574"/>
    </location>
</feature>
<keyword evidence="2 6" id="KW-0812">Transmembrane</keyword>
<organism evidence="8 9">
    <name type="scientific">Cryptococcus tetragattii IND107</name>
    <dbReference type="NCBI Taxonomy" id="1296105"/>
    <lineage>
        <taxon>Eukaryota</taxon>
        <taxon>Fungi</taxon>
        <taxon>Dikarya</taxon>
        <taxon>Basidiomycota</taxon>
        <taxon>Agaricomycotina</taxon>
        <taxon>Tremellomycetes</taxon>
        <taxon>Tremellales</taxon>
        <taxon>Cryptococcaceae</taxon>
        <taxon>Cryptococcus</taxon>
        <taxon>Cryptococcus gattii species complex</taxon>
    </lineage>
</organism>
<evidence type="ECO:0000256" key="6">
    <source>
        <dbReference type="SAM" id="Phobius"/>
    </source>
</evidence>
<feature type="transmembrane region" description="Helical" evidence="6">
    <location>
        <begin position="186"/>
        <end position="205"/>
    </location>
</feature>
<feature type="transmembrane region" description="Helical" evidence="6">
    <location>
        <begin position="236"/>
        <end position="254"/>
    </location>
</feature>
<comment type="caution">
    <text evidence="8">The sequence shown here is derived from an EMBL/GenBank/DDBJ whole genome shotgun (WGS) entry which is preliminary data.</text>
</comment>
<accession>A0ABR3C8B7</accession>
<feature type="region of interest" description="Disordered" evidence="5">
    <location>
        <begin position="355"/>
        <end position="379"/>
    </location>
</feature>
<evidence type="ECO:0000256" key="2">
    <source>
        <dbReference type="ARBA" id="ARBA00022692"/>
    </source>
</evidence>
<dbReference type="Proteomes" id="UP000054399">
    <property type="component" value="Unassembled WGS sequence"/>
</dbReference>
<evidence type="ECO:0000256" key="5">
    <source>
        <dbReference type="SAM" id="MobiDB-lite"/>
    </source>
</evidence>
<keyword evidence="4 6" id="KW-0472">Membrane</keyword>
<proteinExistence type="predicted"/>
<sequence length="826" mass="90687">MMVPAGFLMFSHTVSKVFRQRVYHIMRIPIVLTAAALFGSTLISAHTLTSTPPPNLHVVIRADTNEPAPGNGTQTWSQGDDWIPFNIVIDPAYGIAGAVLILSGIPVAVLGSKNRWSSLAVASGLAFFLFTLVMILRFGVEPNLAPPSPHPPSATLRGLYLLACLISSFIGAGLGIFFFNFTKYAISAAGGFTFGWFLLALRQGGLITSVVGRWALLGGLTVVAFIASLPKQTNDLMILVSTAWIGATAFVLGVDCYTRAGLKEFYVYNLGFHDLFPKLDGAKYPLTQMMIIELGILGAVVLIGAAIQFRVIGMLQKRLNRLRDEEEARIEEEEISKAAERFKNVGAELVEWEKKHGGNPVSESGLDGTEKSGSAGEASFPSEPYAISFKGNRSSVLLPQLEFKASQEPEILNKRASSSLSLLGHDTSPQMRRSSSLSLPRIASEFGEGSENLNSYTPTNSMFLGIEELKPEEPFVGVGRDSSDLESKLKLLEEIKKARESVQGSLELLRSGTPSGTQSVAGPSRAVIPAELGERQRRHSSVSTKLLDVAKAQTVPGASNRPPFQSHMTETPPQHSEWDTYLAERKIISPVASPSPNSAFLSVDPQCTTIPVSVVKGIGNRRERTMSMLETKVSDFGPAQQEQRHGTFAGRSSVAYVPDIERRESVAHHDYLESGIPSRPLAVNRPRMSYSGPTKVVSASDLHPASATPYRSSAAKIMSIEELAERHRQRLSKMQQPVTSKLKESEQIEEARKEWEKQRAREKDEMRRRETERGRENEDNQGKTREVVRRTDQWRRSIVVDPELQAGGERKRSGEKAKKQGRTLVN</sequence>
<feature type="transmembrane region" description="Helical" evidence="6">
    <location>
        <begin position="289"/>
        <end position="313"/>
    </location>
</feature>
<feature type="transmembrane region" description="Helical" evidence="6">
    <location>
        <begin position="119"/>
        <end position="139"/>
    </location>
</feature>
<evidence type="ECO:0000259" key="7">
    <source>
        <dbReference type="Pfam" id="PF13886"/>
    </source>
</evidence>
<evidence type="ECO:0000256" key="3">
    <source>
        <dbReference type="ARBA" id="ARBA00022989"/>
    </source>
</evidence>
<comment type="subcellular location">
    <subcellularLocation>
        <location evidence="1">Membrane</location>
        <topology evidence="1">Multi-pass membrane protein</topology>
    </subcellularLocation>
</comment>
<protein>
    <recommendedName>
        <fullName evidence="7">TM7S3/TM198-like domain-containing protein</fullName>
    </recommendedName>
</protein>
<name>A0ABR3C8B7_9TREE</name>
<dbReference type="PANTHER" id="PTHR39469:SF1">
    <property type="entry name" value="DUF4203 DOMAIN-CONTAINING PROTEIN"/>
    <property type="match status" value="1"/>
</dbReference>
<dbReference type="PANTHER" id="PTHR39469">
    <property type="entry name" value="CHROMOSOME 1, WHOLE GENOME SHOTGUN SEQUENCE"/>
    <property type="match status" value="1"/>
</dbReference>
<feature type="transmembrane region" description="Helical" evidence="6">
    <location>
        <begin position="159"/>
        <end position="179"/>
    </location>
</feature>
<dbReference type="GeneID" id="91987379"/>
<keyword evidence="3 6" id="KW-1133">Transmembrane helix</keyword>
<dbReference type="EMBL" id="ATAM02000001">
    <property type="protein sequence ID" value="KAL0255714.1"/>
    <property type="molecule type" value="Genomic_DNA"/>
</dbReference>
<evidence type="ECO:0000256" key="4">
    <source>
        <dbReference type="ARBA" id="ARBA00023136"/>
    </source>
</evidence>
<feature type="region of interest" description="Disordered" evidence="5">
    <location>
        <begin position="555"/>
        <end position="574"/>
    </location>
</feature>
<feature type="compositionally biased region" description="Basic and acidic residues" evidence="5">
    <location>
        <begin position="808"/>
        <end position="818"/>
    </location>
</feature>
<reference evidence="8" key="1">
    <citation type="submission" date="2015-01" db="EMBL/GenBank/DDBJ databases">
        <authorList>
            <consortium name="The Broad Institute Genomics Platform"/>
            <person name="Cuomo C."/>
            <person name="Litvintseva A."/>
            <person name="Chen Y."/>
            <person name="Heitman J."/>
            <person name="Sun S."/>
            <person name="Springer D."/>
            <person name="Dromer F."/>
            <person name="Young S."/>
            <person name="Zeng Q."/>
            <person name="Gargeya S."/>
            <person name="Abouelleil A."/>
            <person name="Alvarado L."/>
            <person name="Chapman S.B."/>
            <person name="Gainer-Dewar J."/>
            <person name="Goldberg J."/>
            <person name="Griggs A."/>
            <person name="Gujja S."/>
            <person name="Hansen M."/>
            <person name="Howarth C."/>
            <person name="Imamovic A."/>
            <person name="Larimer J."/>
            <person name="Murphy C."/>
            <person name="Naylor J."/>
            <person name="Pearson M."/>
            <person name="Priest M."/>
            <person name="Roberts A."/>
            <person name="Saif S."/>
            <person name="Shea T."/>
            <person name="Sykes S."/>
            <person name="Wortman J."/>
            <person name="Nusbaum C."/>
            <person name="Birren B."/>
        </authorList>
    </citation>
    <scope>NUCLEOTIDE SEQUENCE</scope>
    <source>
        <strain evidence="8">IND107</strain>
    </source>
</reference>
<evidence type="ECO:0000313" key="8">
    <source>
        <dbReference type="EMBL" id="KAL0255714.1"/>
    </source>
</evidence>
<feature type="region of interest" description="Disordered" evidence="5">
    <location>
        <begin position="728"/>
        <end position="826"/>
    </location>
</feature>
<feature type="compositionally biased region" description="Basic and acidic residues" evidence="5">
    <location>
        <begin position="741"/>
        <end position="795"/>
    </location>
</feature>